<reference evidence="1 2" key="1">
    <citation type="submission" date="2019-06" db="EMBL/GenBank/DDBJ databases">
        <title>WGS assembly of Gossypium darwinii.</title>
        <authorList>
            <person name="Chen Z.J."/>
            <person name="Sreedasyam A."/>
            <person name="Ando A."/>
            <person name="Song Q."/>
            <person name="De L."/>
            <person name="Hulse-Kemp A."/>
            <person name="Ding M."/>
            <person name="Ye W."/>
            <person name="Kirkbride R."/>
            <person name="Jenkins J."/>
            <person name="Plott C."/>
            <person name="Lovell J."/>
            <person name="Lin Y.-M."/>
            <person name="Vaughn R."/>
            <person name="Liu B."/>
            <person name="Li W."/>
            <person name="Simpson S."/>
            <person name="Scheffler B."/>
            <person name="Saski C."/>
            <person name="Grover C."/>
            <person name="Hu G."/>
            <person name="Conover J."/>
            <person name="Carlson J."/>
            <person name="Shu S."/>
            <person name="Boston L."/>
            <person name="Williams M."/>
            <person name="Peterson D."/>
            <person name="Mcgee K."/>
            <person name="Jones D."/>
            <person name="Wendel J."/>
            <person name="Stelly D."/>
            <person name="Grimwood J."/>
            <person name="Schmutz J."/>
        </authorList>
    </citation>
    <scope>NUCLEOTIDE SEQUENCE [LARGE SCALE GENOMIC DNA]</scope>
    <source>
        <strain evidence="1">1808015.09</strain>
    </source>
</reference>
<proteinExistence type="predicted"/>
<evidence type="ECO:0000313" key="2">
    <source>
        <dbReference type="Proteomes" id="UP000323506"/>
    </source>
</evidence>
<evidence type="ECO:0000313" key="1">
    <source>
        <dbReference type="EMBL" id="TYG98666.1"/>
    </source>
</evidence>
<dbReference type="AlphaFoldDB" id="A0A5D2EY59"/>
<keyword evidence="2" id="KW-1185">Reference proteome</keyword>
<gene>
    <name evidence="1" type="ORF">ES288_A10G135400v1</name>
</gene>
<dbReference type="EMBL" id="CM017697">
    <property type="protein sequence ID" value="TYG98666.1"/>
    <property type="molecule type" value="Genomic_DNA"/>
</dbReference>
<dbReference type="EMBL" id="CM017697">
    <property type="protein sequence ID" value="TYG98667.1"/>
    <property type="molecule type" value="Genomic_DNA"/>
</dbReference>
<organism evidence="1 2">
    <name type="scientific">Gossypium darwinii</name>
    <name type="common">Darwin's cotton</name>
    <name type="synonym">Gossypium barbadense var. darwinii</name>
    <dbReference type="NCBI Taxonomy" id="34276"/>
    <lineage>
        <taxon>Eukaryota</taxon>
        <taxon>Viridiplantae</taxon>
        <taxon>Streptophyta</taxon>
        <taxon>Embryophyta</taxon>
        <taxon>Tracheophyta</taxon>
        <taxon>Spermatophyta</taxon>
        <taxon>Magnoliopsida</taxon>
        <taxon>eudicotyledons</taxon>
        <taxon>Gunneridae</taxon>
        <taxon>Pentapetalae</taxon>
        <taxon>rosids</taxon>
        <taxon>malvids</taxon>
        <taxon>Malvales</taxon>
        <taxon>Malvaceae</taxon>
        <taxon>Malvoideae</taxon>
        <taxon>Gossypium</taxon>
    </lineage>
</organism>
<sequence>MHAQPPPGLSQSNTSFSQTGPTLRLSMCCCIRQTSYIAKANHLPQLSIEIPARGQRPPSYRMPAPPL</sequence>
<dbReference type="Proteomes" id="UP000323506">
    <property type="component" value="Chromosome A10"/>
</dbReference>
<protein>
    <submittedName>
        <fullName evidence="1">Uncharacterized protein</fullName>
    </submittedName>
</protein>
<name>A0A5D2EY59_GOSDA</name>
<accession>A0A5D2EY59</accession>